<comment type="caution">
    <text evidence="1">The sequence shown here is derived from an EMBL/GenBank/DDBJ whole genome shotgun (WGS) entry which is preliminary data.</text>
</comment>
<gene>
    <name evidence="1" type="ORF">BJY16_005947</name>
</gene>
<dbReference type="Gene3D" id="3.40.50.150">
    <property type="entry name" value="Vaccinia Virus protein VP39"/>
    <property type="match status" value="1"/>
</dbReference>
<name>A0A7W7M9X9_9ACTN</name>
<reference evidence="1 2" key="1">
    <citation type="submission" date="2020-08" db="EMBL/GenBank/DDBJ databases">
        <title>Sequencing the genomes of 1000 actinobacteria strains.</title>
        <authorList>
            <person name="Klenk H.-P."/>
        </authorList>
    </citation>
    <scope>NUCLEOTIDE SEQUENCE [LARGE SCALE GENOMIC DNA]</scope>
    <source>
        <strain evidence="1 2">DSM 45809</strain>
    </source>
</reference>
<dbReference type="GO" id="GO:0008168">
    <property type="term" value="F:methyltransferase activity"/>
    <property type="evidence" value="ECO:0007669"/>
    <property type="project" value="UniProtKB-KW"/>
</dbReference>
<organism evidence="1 2">
    <name type="scientific">Actinoplanes octamycinicus</name>
    <dbReference type="NCBI Taxonomy" id="135948"/>
    <lineage>
        <taxon>Bacteria</taxon>
        <taxon>Bacillati</taxon>
        <taxon>Actinomycetota</taxon>
        <taxon>Actinomycetes</taxon>
        <taxon>Micromonosporales</taxon>
        <taxon>Micromonosporaceae</taxon>
        <taxon>Actinoplanes</taxon>
    </lineage>
</organism>
<dbReference type="GO" id="GO:0032259">
    <property type="term" value="P:methylation"/>
    <property type="evidence" value="ECO:0007669"/>
    <property type="project" value="UniProtKB-KW"/>
</dbReference>
<dbReference type="Proteomes" id="UP000546162">
    <property type="component" value="Unassembled WGS sequence"/>
</dbReference>
<keyword evidence="2" id="KW-1185">Reference proteome</keyword>
<keyword evidence="1" id="KW-0489">Methyltransferase</keyword>
<protein>
    <submittedName>
        <fullName evidence="1">SAM-dependent methyltransferase</fullName>
    </submittedName>
</protein>
<proteinExistence type="predicted"/>
<dbReference type="RefSeq" id="WP_185042843.1">
    <property type="nucleotide sequence ID" value="NZ_BAABFG010000005.1"/>
</dbReference>
<dbReference type="InterPro" id="IPR029063">
    <property type="entry name" value="SAM-dependent_MTases_sf"/>
</dbReference>
<accession>A0A7W7M9X9</accession>
<dbReference type="SUPFAM" id="SSF53335">
    <property type="entry name" value="S-adenosyl-L-methionine-dependent methyltransferases"/>
    <property type="match status" value="1"/>
</dbReference>
<dbReference type="EMBL" id="JACHNB010000001">
    <property type="protein sequence ID" value="MBB4742488.1"/>
    <property type="molecule type" value="Genomic_DNA"/>
</dbReference>
<keyword evidence="1" id="KW-0808">Transferase</keyword>
<evidence type="ECO:0000313" key="2">
    <source>
        <dbReference type="Proteomes" id="UP000546162"/>
    </source>
</evidence>
<sequence>MNRLLDAARSALIAHNLAVSGTDPQVIRLPLAATDELIRSVARSGATIDQIVPYTGRRQYEEEFARHAWRRHASAGHDVRRLYLVPYGTPSPRTVEDEVRRDDDCGITAHPVYLDGLYRADTAESRVPMTNVWLVDDQVVVYQEHGDSGTPTWVVSARDEDVRTARQRWETVWPLGSRRAHHPPRVAEPLLDSADMLHALAQFSCTGHYVDRVSCAWYHGAWQYLRLFNMVSSPNWHADFYARSLREALHGLGRARVLITGTADYATLAQVLTAAAEEKPGALEIHVLDTCLTPLLANRWYARRMGVEVGIHQIDFLTAGPELAGELGSFDVIVTDAFLTRFRAVEALKVFANWRRLLRPDGHLITTVRLHDRYATGEGPSEQVTEYLLRLYERAKNSHWLLRIDFDELRDAAREYALKMISWTELGGTPTIQELFRENGFTVVDSSEGHVPGELTETDYLRIMCRADNRSS</sequence>
<evidence type="ECO:0000313" key="1">
    <source>
        <dbReference type="EMBL" id="MBB4742488.1"/>
    </source>
</evidence>
<dbReference type="AlphaFoldDB" id="A0A7W7M9X9"/>